<dbReference type="InterPro" id="IPR047202">
    <property type="entry name" value="Lipocalin_Blc-like_dom"/>
</dbReference>
<dbReference type="STRING" id="420662.Mpe_A3785"/>
<evidence type="ECO:0000259" key="1">
    <source>
        <dbReference type="Pfam" id="PF08212"/>
    </source>
</evidence>
<dbReference type="PANTHER" id="PTHR10612">
    <property type="entry name" value="APOLIPOPROTEIN D"/>
    <property type="match status" value="1"/>
</dbReference>
<dbReference type="HOGENOM" id="CLU_068449_3_1_4"/>
<gene>
    <name evidence="2" type="ordered locus">Mpe_A3785</name>
</gene>
<dbReference type="CDD" id="cd19438">
    <property type="entry name" value="lipocalin_Blc-like"/>
    <property type="match status" value="1"/>
</dbReference>
<dbReference type="GO" id="GO:0006950">
    <property type="term" value="P:response to stress"/>
    <property type="evidence" value="ECO:0007669"/>
    <property type="project" value="UniProtKB-ARBA"/>
</dbReference>
<dbReference type="Gene3D" id="2.40.128.20">
    <property type="match status" value="1"/>
</dbReference>
<dbReference type="InterPro" id="IPR022272">
    <property type="entry name" value="Lipocalin_CS"/>
</dbReference>
<feature type="domain" description="Lipocalin/cytosolic fatty-acid binding" evidence="1">
    <location>
        <begin position="52"/>
        <end position="202"/>
    </location>
</feature>
<dbReference type="eggNOG" id="COG3040">
    <property type="taxonomic scope" value="Bacteria"/>
</dbReference>
<dbReference type="AlphaFoldDB" id="A2SME9"/>
<reference evidence="2 3" key="1">
    <citation type="journal article" date="2007" name="J. Bacteriol.">
        <title>Whole-genome analysis of the methyl tert-butyl ether-degrading beta-proteobacterium Methylibium petroleiphilum PM1.</title>
        <authorList>
            <person name="Kane S.R."/>
            <person name="Chakicherla A.Y."/>
            <person name="Chain P.S.G."/>
            <person name="Schmidt R."/>
            <person name="Shin M.W."/>
            <person name="Legler T.C."/>
            <person name="Scow K.M."/>
            <person name="Larimer F.W."/>
            <person name="Lucas S.M."/>
            <person name="Richardson P.M."/>
            <person name="Hristova K.R."/>
        </authorList>
    </citation>
    <scope>NUCLEOTIDE SEQUENCE [LARGE SCALE GENOMIC DNA]</scope>
    <source>
        <strain evidence="3">ATCC BAA-1232 / LMG 22953 / PM1</strain>
    </source>
</reference>
<dbReference type="Pfam" id="PF08212">
    <property type="entry name" value="Lipocalin_2"/>
    <property type="match status" value="1"/>
</dbReference>
<dbReference type="InterPro" id="IPR000566">
    <property type="entry name" value="Lipocln_cytosolic_FA-bd_dom"/>
</dbReference>
<evidence type="ECO:0000313" key="2">
    <source>
        <dbReference type="EMBL" id="ABM96738.1"/>
    </source>
</evidence>
<dbReference type="InterPro" id="IPR012674">
    <property type="entry name" value="Calycin"/>
</dbReference>
<proteinExistence type="predicted"/>
<dbReference type="EMBL" id="CP000555">
    <property type="protein sequence ID" value="ABM96738.1"/>
    <property type="molecule type" value="Genomic_DNA"/>
</dbReference>
<dbReference type="PROSITE" id="PS00213">
    <property type="entry name" value="LIPOCALIN"/>
    <property type="match status" value="1"/>
</dbReference>
<protein>
    <submittedName>
        <fullName evidence="2">Lipocalin-like protein</fullName>
    </submittedName>
</protein>
<organism evidence="2 3">
    <name type="scientific">Methylibium petroleiphilum (strain ATCC BAA-1232 / LMG 22953 / PM1)</name>
    <dbReference type="NCBI Taxonomy" id="420662"/>
    <lineage>
        <taxon>Bacteria</taxon>
        <taxon>Pseudomonadati</taxon>
        <taxon>Pseudomonadota</taxon>
        <taxon>Betaproteobacteria</taxon>
        <taxon>Burkholderiales</taxon>
        <taxon>Sphaerotilaceae</taxon>
        <taxon>Methylibium</taxon>
    </lineage>
</organism>
<dbReference type="KEGG" id="mpt:Mpe_A3785"/>
<name>A2SME9_METPP</name>
<keyword evidence="3" id="KW-1185">Reference proteome</keyword>
<dbReference type="SUPFAM" id="SSF50814">
    <property type="entry name" value="Lipocalins"/>
    <property type="match status" value="1"/>
</dbReference>
<dbReference type="Proteomes" id="UP000000366">
    <property type="component" value="Chromosome"/>
</dbReference>
<sequence length="211" mass="23288">MPSAASSGCIERAEVQVHRRLGPLILGLALSSTHAGDASPPWLPTVQALPSLEVSAYMGTWYQVAWYPNRFQRQCVSDTRATYRLLEQGEVEVTNQCRNAEGRTESIRGVAQPVGRIAEGLLMPAQLRVSFLPALIRWLPVGWGDYWVLALGPGGRYALVSEPTREYLWVLSRTPNLSDGDDRAVRASLAEQGFDLTRLERHTHTAPTAPP</sequence>
<dbReference type="PANTHER" id="PTHR10612:SF34">
    <property type="entry name" value="APOLIPOPROTEIN D"/>
    <property type="match status" value="1"/>
</dbReference>
<evidence type="ECO:0000313" key="3">
    <source>
        <dbReference type="Proteomes" id="UP000000366"/>
    </source>
</evidence>
<accession>A2SME9</accession>